<evidence type="ECO:0000313" key="3">
    <source>
        <dbReference type="Proteomes" id="UP000823749"/>
    </source>
</evidence>
<dbReference type="CDD" id="cd07306">
    <property type="entry name" value="Porin3_VDAC"/>
    <property type="match status" value="1"/>
</dbReference>
<dbReference type="GO" id="GO:0005741">
    <property type="term" value="C:mitochondrial outer membrane"/>
    <property type="evidence" value="ECO:0007669"/>
    <property type="project" value="InterPro"/>
</dbReference>
<accession>A0AAV6J9U7</accession>
<dbReference type="PANTHER" id="PTHR11743:SF78">
    <property type="entry name" value="MITOCHONDRIAL OUTER MEMBRANE PROTEIN PORIN OF 36 KDA-LIKE"/>
    <property type="match status" value="1"/>
</dbReference>
<comment type="similarity">
    <text evidence="1">Belongs to the eukaryotic mitochondrial porin (TC 1.B.8.1) family.</text>
</comment>
<reference evidence="2" key="1">
    <citation type="submission" date="2020-08" db="EMBL/GenBank/DDBJ databases">
        <title>Plant Genome Project.</title>
        <authorList>
            <person name="Zhang R.-G."/>
        </authorList>
    </citation>
    <scope>NUCLEOTIDE SEQUENCE</scope>
    <source>
        <strain evidence="2">WSP0</strain>
        <tissue evidence="2">Leaf</tissue>
    </source>
</reference>
<comment type="caution">
    <text evidence="2">The sequence shown here is derived from an EMBL/GenBank/DDBJ whole genome shotgun (WGS) entry which is preliminary data.</text>
</comment>
<gene>
    <name evidence="2" type="ORF">RHGRI_024203</name>
</gene>
<organism evidence="2 3">
    <name type="scientific">Rhododendron griersonianum</name>
    <dbReference type="NCBI Taxonomy" id="479676"/>
    <lineage>
        <taxon>Eukaryota</taxon>
        <taxon>Viridiplantae</taxon>
        <taxon>Streptophyta</taxon>
        <taxon>Embryophyta</taxon>
        <taxon>Tracheophyta</taxon>
        <taxon>Spermatophyta</taxon>
        <taxon>Magnoliopsida</taxon>
        <taxon>eudicotyledons</taxon>
        <taxon>Gunneridae</taxon>
        <taxon>Pentapetalae</taxon>
        <taxon>asterids</taxon>
        <taxon>Ericales</taxon>
        <taxon>Ericaceae</taxon>
        <taxon>Ericoideae</taxon>
        <taxon>Rhodoreae</taxon>
        <taxon>Rhododendron</taxon>
    </lineage>
</organism>
<dbReference type="PANTHER" id="PTHR11743">
    <property type="entry name" value="VOLTAGE-DEPENDENT ANION-SELECTIVE CHANNEL"/>
    <property type="match status" value="1"/>
</dbReference>
<dbReference type="InterPro" id="IPR023614">
    <property type="entry name" value="Porin_dom_sf"/>
</dbReference>
<protein>
    <submittedName>
        <fullName evidence="2">Uncharacterized protein</fullName>
    </submittedName>
</protein>
<keyword evidence="3" id="KW-1185">Reference proteome</keyword>
<proteinExistence type="inferred from homology"/>
<dbReference type="Proteomes" id="UP000823749">
    <property type="component" value="Chromosome 8"/>
</dbReference>
<sequence length="244" mass="26614">MSKCPGIYNDIGKKARDLLYKDYYSQPPPIHHYSDRNLAWSLDLAGQINGILPGLRTAFRFIIPYQNEVVELQYSHDYAGITAGISSAENSLLNFSGVTGNSFLSIGTDLSFNPATRQLDKYNAGLSFNIPILNASLTLNDMGDKLRASCYSSISPLTKTAIALELNHQFSRSETTLTYGAQHAIFPVTLVKARASSDGKLGALIQQQLFPSFFLTIAGDVDTQTSVNGVTRSSKLGMSLAFRS</sequence>
<evidence type="ECO:0000256" key="1">
    <source>
        <dbReference type="ARBA" id="ARBA00009624"/>
    </source>
</evidence>
<evidence type="ECO:0000313" key="2">
    <source>
        <dbReference type="EMBL" id="KAG5536698.1"/>
    </source>
</evidence>
<dbReference type="GO" id="GO:0008308">
    <property type="term" value="F:voltage-gated monoatomic anion channel activity"/>
    <property type="evidence" value="ECO:0007669"/>
    <property type="project" value="InterPro"/>
</dbReference>
<dbReference type="InterPro" id="IPR027246">
    <property type="entry name" value="Porin_Euk/Tom40"/>
</dbReference>
<dbReference type="AlphaFoldDB" id="A0AAV6J9U7"/>
<dbReference type="InterPro" id="IPR001925">
    <property type="entry name" value="Porin_Euk"/>
</dbReference>
<dbReference type="Gene3D" id="2.40.160.10">
    <property type="entry name" value="Porin"/>
    <property type="match status" value="1"/>
</dbReference>
<dbReference type="EMBL" id="JACTNZ010000008">
    <property type="protein sequence ID" value="KAG5536698.1"/>
    <property type="molecule type" value="Genomic_DNA"/>
</dbReference>
<name>A0AAV6J9U7_9ERIC</name>
<dbReference type="Pfam" id="PF01459">
    <property type="entry name" value="Porin_3"/>
    <property type="match status" value="1"/>
</dbReference>